<name>A0A4Y6I0P8_9MONI</name>
<dbReference type="SUPFAM" id="SSF54626">
    <property type="entry name" value="Chalcone isomerase"/>
    <property type="match status" value="1"/>
</dbReference>
<dbReference type="GO" id="GO:0016872">
    <property type="term" value="F:intramolecular lyase activity"/>
    <property type="evidence" value="ECO:0007669"/>
    <property type="project" value="InterPro"/>
</dbReference>
<evidence type="ECO:0000313" key="4">
    <source>
        <dbReference type="EMBL" id="QDF63002.1"/>
    </source>
</evidence>
<dbReference type="InterPro" id="IPR016087">
    <property type="entry name" value="Chalcone_isomerase"/>
</dbReference>
<gene>
    <name evidence="4" type="primary">CHIL</name>
</gene>
<keyword evidence="4" id="KW-0413">Isomerase</keyword>
<sequence>MGSECITFEGSSFPTPIASPSSSKTLALVGNGIYDTEIHYLQIKFYAIWAYTEPDVALHLTKWKGKTEDEALAEDSGFFESFCQAPVEKLFKLVIIKEIKGSQFVTPVQSSVRDRLAYADKYEDEEEEALDNLVEFFQKKAWLSQGSIIFLHWHSQKHLEVSVSMEGEAAVPKTFEYTVENENVVRGILEWIIGPCSLSPSLLKSVAEHTLKLL</sequence>
<comment type="similarity">
    <text evidence="1 2">Belongs to the chalcone isomerase family.</text>
</comment>
<dbReference type="PANTHER" id="PTHR47588:SF1">
    <property type="entry name" value="CHALCONE--FLAVANONE ISOMERASE 3-RELATED"/>
    <property type="match status" value="1"/>
</dbReference>
<proteinExistence type="evidence at transcript level"/>
<dbReference type="InterPro" id="IPR036298">
    <property type="entry name" value="Chalcone_isomerase_sf"/>
</dbReference>
<dbReference type="InterPro" id="IPR016088">
    <property type="entry name" value="Chalcone_isomerase_3-sand"/>
</dbReference>
<organism evidence="4">
    <name type="scientific">Lindsaea orbiculata</name>
    <dbReference type="NCBI Taxonomy" id="641184"/>
    <lineage>
        <taxon>Eukaryota</taxon>
        <taxon>Viridiplantae</taxon>
        <taxon>Streptophyta</taxon>
        <taxon>Embryophyta</taxon>
        <taxon>Tracheophyta</taxon>
        <taxon>Polypodiopsida</taxon>
        <taxon>Polypodiidae</taxon>
        <taxon>Polypodiales</taxon>
        <taxon>Lindsaeineae</taxon>
        <taxon>Lindsaeaceae</taxon>
        <taxon>Lindsaea</taxon>
    </lineage>
</organism>
<evidence type="ECO:0000256" key="2">
    <source>
        <dbReference type="RuleBase" id="RU361158"/>
    </source>
</evidence>
<dbReference type="Gene3D" id="1.10.890.20">
    <property type="match status" value="1"/>
</dbReference>
<dbReference type="Gene3D" id="3.50.70.10">
    <property type="match status" value="1"/>
</dbReference>
<protein>
    <recommendedName>
        <fullName evidence="2">Chalcone-flavonone isomerase family protein</fullName>
    </recommendedName>
</protein>
<dbReference type="Pfam" id="PF02431">
    <property type="entry name" value="Chalcone"/>
    <property type="match status" value="1"/>
</dbReference>
<reference evidence="4" key="1">
    <citation type="submission" date="2018-11" db="EMBL/GenBank/DDBJ databases">
        <authorList>
            <person name="Ni R."/>
        </authorList>
    </citation>
    <scope>NUCLEOTIDE SEQUENCE</scope>
</reference>
<dbReference type="InterPro" id="IPR044191">
    <property type="entry name" value="CHI3-like"/>
</dbReference>
<accession>A0A4Y6I0P8</accession>
<dbReference type="PANTHER" id="PTHR47588">
    <property type="entry name" value="CHALCONE--FLAVONONE ISOMERASE 3-RELATED"/>
    <property type="match status" value="1"/>
</dbReference>
<evidence type="ECO:0000256" key="1">
    <source>
        <dbReference type="ARBA" id="ARBA00007166"/>
    </source>
</evidence>
<dbReference type="EMBL" id="MK216766">
    <property type="protein sequence ID" value="QDF63002.1"/>
    <property type="molecule type" value="mRNA"/>
</dbReference>
<dbReference type="InterPro" id="IPR016089">
    <property type="entry name" value="Chalcone_isomerase_bundle_sf"/>
</dbReference>
<evidence type="ECO:0000259" key="3">
    <source>
        <dbReference type="Pfam" id="PF02431"/>
    </source>
</evidence>
<feature type="domain" description="Chalcone isomerase" evidence="3">
    <location>
        <begin position="9"/>
        <end position="209"/>
    </location>
</feature>
<dbReference type="AlphaFoldDB" id="A0A4Y6I0P8"/>